<dbReference type="SMART" id="SM00382">
    <property type="entry name" value="AAA"/>
    <property type="match status" value="2"/>
</dbReference>
<proteinExistence type="inferred from homology"/>
<keyword evidence="3" id="KW-1003">Cell membrane</keyword>
<dbReference type="RefSeq" id="WP_057740462.1">
    <property type="nucleotide sequence ID" value="NZ_LJYG01000002.1"/>
</dbReference>
<keyword evidence="13" id="KW-1185">Reference proteome</keyword>
<dbReference type="PROSITE" id="PS50893">
    <property type="entry name" value="ABC_TRANSPORTER_2"/>
    <property type="match status" value="2"/>
</dbReference>
<keyword evidence="2" id="KW-0813">Transport</keyword>
<dbReference type="PROSITE" id="PS00211">
    <property type="entry name" value="ABC_TRANSPORTER_1"/>
    <property type="match status" value="1"/>
</dbReference>
<dbReference type="CDD" id="cd03215">
    <property type="entry name" value="ABC_Carb_Monos_II"/>
    <property type="match status" value="1"/>
</dbReference>
<reference evidence="12 13" key="1">
    <citation type="submission" date="2015-09" db="EMBL/GenBank/DDBJ databases">
        <title>Draft Genome Sequence of Bradyrhizobium manausense Strain BR 3351T, a Novel Symbiotic Nitrogen-Fixing Alphaproteobacterium Isolated from Brazilian Amazon Rain Forest.</title>
        <authorList>
            <person name="De Araujo J.L."/>
            <person name="Zilli J.E."/>
        </authorList>
    </citation>
    <scope>NUCLEOTIDE SEQUENCE [LARGE SCALE GENOMIC DNA]</scope>
    <source>
        <strain evidence="12 13">BR3351</strain>
    </source>
</reference>
<dbReference type="Proteomes" id="UP000051936">
    <property type="component" value="Unassembled WGS sequence"/>
</dbReference>
<accession>A0A0R3E6L2</accession>
<keyword evidence="9" id="KW-0472">Membrane</keyword>
<dbReference type="EMBL" id="LJYG01000002">
    <property type="protein sequence ID" value="KRQ17761.1"/>
    <property type="molecule type" value="Genomic_DNA"/>
</dbReference>
<dbReference type="GO" id="GO:0016887">
    <property type="term" value="F:ATP hydrolysis activity"/>
    <property type="evidence" value="ECO:0007669"/>
    <property type="project" value="InterPro"/>
</dbReference>
<evidence type="ECO:0000256" key="7">
    <source>
        <dbReference type="ARBA" id="ARBA00022840"/>
    </source>
</evidence>
<comment type="caution">
    <text evidence="12">The sequence shown here is derived from an EMBL/GenBank/DDBJ whole genome shotgun (WGS) entry which is preliminary data.</text>
</comment>
<evidence type="ECO:0000256" key="10">
    <source>
        <dbReference type="ARBA" id="ARBA00024722"/>
    </source>
</evidence>
<keyword evidence="7" id="KW-0067">ATP-binding</keyword>
<keyword evidence="6" id="KW-0547">Nucleotide-binding</keyword>
<dbReference type="AlphaFoldDB" id="A0A0R3E6L2"/>
<dbReference type="OrthoDB" id="9805029at2"/>
<sequence length="494" mass="52774">MSTFLEMSGISKRFGGVHALRNVDLTLEAGEVHCLVGENGSGKSTLIKIISGVEAAEPGGRIAICGKEYPNLNPVYSTHCGIQVIYQDLSLFPNLTVAENIAMAHHLGGLHSVDWVSIRATAKATMAKIGVEFDPDAKVAELSIAGRQLVAICRALAADAKLLIMDEPTASLTRHEVNTLIKLVSELKRAGICVVFVSHRLDEVLEIAERVTVLRDGAKVGTFAADTINGRKLSQLMTGKSFEYQVQAPELAAGPIVLEVKGLGREGEYEDVSLQLRAGEVVGLTGLLGSGRTELALSLFGMKPPDRGTIALDGRPVALRTNADAIDRGIAYVSEDRLALGLILNQSVTANVTLTVLERLAGAFGLIAARARRTHVARWVAELGIKVSNPANAVKTLSGGNQQRVVLAKWMATNPRVLILDSPTVGVDISAKDGIYEIIRRLARDGVAVLMISDEIPEVLYHSHRVLVMREGRLTTDVAAAATSEDALRQAVNA</sequence>
<dbReference type="InterPro" id="IPR027417">
    <property type="entry name" value="P-loop_NTPase"/>
</dbReference>
<feature type="domain" description="ABC transporter" evidence="11">
    <location>
        <begin position="246"/>
        <end position="494"/>
    </location>
</feature>
<dbReference type="InterPro" id="IPR017871">
    <property type="entry name" value="ABC_transporter-like_CS"/>
</dbReference>
<evidence type="ECO:0000259" key="11">
    <source>
        <dbReference type="PROSITE" id="PS50893"/>
    </source>
</evidence>
<dbReference type="InterPro" id="IPR003593">
    <property type="entry name" value="AAA+_ATPase"/>
</dbReference>
<evidence type="ECO:0000256" key="3">
    <source>
        <dbReference type="ARBA" id="ARBA00022475"/>
    </source>
</evidence>
<evidence type="ECO:0000256" key="6">
    <source>
        <dbReference type="ARBA" id="ARBA00022741"/>
    </source>
</evidence>
<dbReference type="SUPFAM" id="SSF52540">
    <property type="entry name" value="P-loop containing nucleoside triphosphate hydrolases"/>
    <property type="match status" value="2"/>
</dbReference>
<keyword evidence="4" id="KW-0762">Sugar transport</keyword>
<dbReference type="CDD" id="cd03216">
    <property type="entry name" value="ABC_Carb_Monos_I"/>
    <property type="match status" value="1"/>
</dbReference>
<dbReference type="STRING" id="989370.AOQ71_00425"/>
<evidence type="ECO:0000256" key="8">
    <source>
        <dbReference type="ARBA" id="ARBA00022967"/>
    </source>
</evidence>
<dbReference type="InterPro" id="IPR003439">
    <property type="entry name" value="ABC_transporter-like_ATP-bd"/>
</dbReference>
<dbReference type="Pfam" id="PF00005">
    <property type="entry name" value="ABC_tran"/>
    <property type="match status" value="2"/>
</dbReference>
<evidence type="ECO:0000313" key="12">
    <source>
        <dbReference type="EMBL" id="KRQ17761.1"/>
    </source>
</evidence>
<comment type="function">
    <text evidence="10">Involved in beta-(1--&gt;2)glucan export. Transmembrane domains (TMD) form a pore in the inner membrane and the ATP-binding domain (NBD) is responsible for energy generation.</text>
</comment>
<dbReference type="GO" id="GO:0005524">
    <property type="term" value="F:ATP binding"/>
    <property type="evidence" value="ECO:0007669"/>
    <property type="project" value="UniProtKB-KW"/>
</dbReference>
<dbReference type="PANTHER" id="PTHR43790:SF1">
    <property type="entry name" value="XYLOSE IMPORT ATP-BINDING PROTEIN XYLG"/>
    <property type="match status" value="1"/>
</dbReference>
<keyword evidence="5" id="KW-0677">Repeat</keyword>
<name>A0A0R3E6L2_9BRAD</name>
<organism evidence="12 13">
    <name type="scientific">Bradyrhizobium manausense</name>
    <dbReference type="NCBI Taxonomy" id="989370"/>
    <lineage>
        <taxon>Bacteria</taxon>
        <taxon>Pseudomonadati</taxon>
        <taxon>Pseudomonadota</taxon>
        <taxon>Alphaproteobacteria</taxon>
        <taxon>Hyphomicrobiales</taxon>
        <taxon>Nitrobacteraceae</taxon>
        <taxon>Bradyrhizobium</taxon>
    </lineage>
</organism>
<evidence type="ECO:0000256" key="2">
    <source>
        <dbReference type="ARBA" id="ARBA00022448"/>
    </source>
</evidence>
<dbReference type="InterPro" id="IPR050107">
    <property type="entry name" value="ABC_carbohydrate_import_ATPase"/>
</dbReference>
<evidence type="ECO:0000313" key="13">
    <source>
        <dbReference type="Proteomes" id="UP000051936"/>
    </source>
</evidence>
<evidence type="ECO:0000256" key="9">
    <source>
        <dbReference type="ARBA" id="ARBA00023136"/>
    </source>
</evidence>
<dbReference type="PANTHER" id="PTHR43790">
    <property type="entry name" value="CARBOHYDRATE TRANSPORT ATP-BINDING PROTEIN MG119-RELATED"/>
    <property type="match status" value="1"/>
</dbReference>
<evidence type="ECO:0000256" key="5">
    <source>
        <dbReference type="ARBA" id="ARBA00022737"/>
    </source>
</evidence>
<protein>
    <submittedName>
        <fullName evidence="12">Lipase</fullName>
    </submittedName>
</protein>
<keyword evidence="8" id="KW-1278">Translocase</keyword>
<comment type="similarity">
    <text evidence="1">Belongs to the ABC transporter superfamily.</text>
</comment>
<evidence type="ECO:0000256" key="4">
    <source>
        <dbReference type="ARBA" id="ARBA00022597"/>
    </source>
</evidence>
<evidence type="ECO:0000256" key="1">
    <source>
        <dbReference type="ARBA" id="ARBA00005417"/>
    </source>
</evidence>
<feature type="domain" description="ABC transporter" evidence="11">
    <location>
        <begin position="5"/>
        <end position="241"/>
    </location>
</feature>
<gene>
    <name evidence="12" type="ORF">AOQ71_00425</name>
</gene>
<dbReference type="Gene3D" id="3.40.50.300">
    <property type="entry name" value="P-loop containing nucleotide triphosphate hydrolases"/>
    <property type="match status" value="2"/>
</dbReference>